<organism evidence="2 3">
    <name type="scientific">Mobilicoccus caccae</name>
    <dbReference type="NCBI Taxonomy" id="1859295"/>
    <lineage>
        <taxon>Bacteria</taxon>
        <taxon>Bacillati</taxon>
        <taxon>Actinomycetota</taxon>
        <taxon>Actinomycetes</taxon>
        <taxon>Micrococcales</taxon>
        <taxon>Dermatophilaceae</taxon>
        <taxon>Mobilicoccus</taxon>
    </lineage>
</organism>
<gene>
    <name evidence="2" type="ORF">GCM10025883_21540</name>
</gene>
<dbReference type="RefSeq" id="WP_284303864.1">
    <property type="nucleotide sequence ID" value="NZ_BSUO01000001.1"/>
</dbReference>
<keyword evidence="3" id="KW-1185">Reference proteome</keyword>
<reference evidence="3" key="1">
    <citation type="journal article" date="2019" name="Int. J. Syst. Evol. Microbiol.">
        <title>The Global Catalogue of Microorganisms (GCM) 10K type strain sequencing project: providing services to taxonomists for standard genome sequencing and annotation.</title>
        <authorList>
            <consortium name="The Broad Institute Genomics Platform"/>
            <consortium name="The Broad Institute Genome Sequencing Center for Infectious Disease"/>
            <person name="Wu L."/>
            <person name="Ma J."/>
        </authorList>
    </citation>
    <scope>NUCLEOTIDE SEQUENCE [LARGE SCALE GENOMIC DNA]</scope>
    <source>
        <strain evidence="3">NBRC 113072</strain>
    </source>
</reference>
<feature type="transmembrane region" description="Helical" evidence="1">
    <location>
        <begin position="210"/>
        <end position="231"/>
    </location>
</feature>
<feature type="transmembrane region" description="Helical" evidence="1">
    <location>
        <begin position="157"/>
        <end position="184"/>
    </location>
</feature>
<protein>
    <recommendedName>
        <fullName evidence="4">ABC-2 type transport system permease protein</fullName>
    </recommendedName>
</protein>
<proteinExistence type="predicted"/>
<evidence type="ECO:0000313" key="2">
    <source>
        <dbReference type="EMBL" id="GMA40109.1"/>
    </source>
</evidence>
<feature type="transmembrane region" description="Helical" evidence="1">
    <location>
        <begin position="21"/>
        <end position="45"/>
    </location>
</feature>
<evidence type="ECO:0000256" key="1">
    <source>
        <dbReference type="SAM" id="Phobius"/>
    </source>
</evidence>
<keyword evidence="1" id="KW-0472">Membrane</keyword>
<evidence type="ECO:0000313" key="3">
    <source>
        <dbReference type="Proteomes" id="UP001157126"/>
    </source>
</evidence>
<feature type="transmembrane region" description="Helical" evidence="1">
    <location>
        <begin position="287"/>
        <end position="310"/>
    </location>
</feature>
<sequence length="318" mass="33052">MSTTTLARQSALEIRRHLYSRLWLGLALAMAASAVAAFSGTLSAVRGQQARFLADVASYEERGVTLAQALAAPVQVIEDGNAQTIENPLKYDYLRLGESLYSVTSPWGVVATAVEFATFIVIPLVFLFVGASSAVTDRRAGTLKLRASTDPVVGINIGKIVAIAVAAGVAVLSLVGAGVLTALVGRLVTGDLAASSTVPVPTTPADGHPMILKLALCFAVAVFFGLAGFAIGTVTRALTWPLVLAALALFVVPFLSAWDPRNLLAVIGSAVFDFWGQFELRPPIPGVATSAAVATTLALAVACGLIGVMLPRGRRRVL</sequence>
<name>A0ABQ6ITR5_9MICO</name>
<dbReference type="EMBL" id="BSUO01000001">
    <property type="protein sequence ID" value="GMA40109.1"/>
    <property type="molecule type" value="Genomic_DNA"/>
</dbReference>
<keyword evidence="1" id="KW-1133">Transmembrane helix</keyword>
<comment type="caution">
    <text evidence="2">The sequence shown here is derived from an EMBL/GenBank/DDBJ whole genome shotgun (WGS) entry which is preliminary data.</text>
</comment>
<keyword evidence="1" id="KW-0812">Transmembrane</keyword>
<accession>A0ABQ6ITR5</accession>
<dbReference type="Proteomes" id="UP001157126">
    <property type="component" value="Unassembled WGS sequence"/>
</dbReference>
<feature type="transmembrane region" description="Helical" evidence="1">
    <location>
        <begin position="116"/>
        <end position="136"/>
    </location>
</feature>
<feature type="transmembrane region" description="Helical" evidence="1">
    <location>
        <begin position="238"/>
        <end position="258"/>
    </location>
</feature>
<evidence type="ECO:0008006" key="4">
    <source>
        <dbReference type="Google" id="ProtNLM"/>
    </source>
</evidence>